<organism evidence="1 2">
    <name type="scientific">Bacillus amyloliquefaciens</name>
    <name type="common">Bacillus velezensis</name>
    <dbReference type="NCBI Taxonomy" id="1390"/>
    <lineage>
        <taxon>Bacteria</taxon>
        <taxon>Bacillati</taxon>
        <taxon>Bacillota</taxon>
        <taxon>Bacilli</taxon>
        <taxon>Bacillales</taxon>
        <taxon>Bacillaceae</taxon>
        <taxon>Bacillus</taxon>
        <taxon>Bacillus amyloliquefaciens group</taxon>
    </lineage>
</organism>
<dbReference type="RefSeq" id="WP_071347054.1">
    <property type="nucleotide sequence ID" value="NZ_MOEA01000001.1"/>
</dbReference>
<gene>
    <name evidence="1" type="ORF">BKP66_03675</name>
</gene>
<proteinExistence type="predicted"/>
<evidence type="ECO:0000313" key="1">
    <source>
        <dbReference type="EMBL" id="OIK22683.1"/>
    </source>
</evidence>
<dbReference type="AlphaFoldDB" id="A0AAP7N9W0"/>
<accession>A0AAP7N9W0</accession>
<evidence type="ECO:0000313" key="2">
    <source>
        <dbReference type="Proteomes" id="UP000180036"/>
    </source>
</evidence>
<protein>
    <submittedName>
        <fullName evidence="1">Uncharacterized protein</fullName>
    </submittedName>
</protein>
<reference evidence="1 2" key="1">
    <citation type="submission" date="2016-10" db="EMBL/GenBank/DDBJ databases">
        <authorList>
            <person name="Marach S."/>
            <person name="Prathuangwong S."/>
            <person name="Takikawa Y."/>
            <person name="Dohra H."/>
        </authorList>
    </citation>
    <scope>NUCLEOTIDE SEQUENCE [LARGE SCALE GENOMIC DNA]</scope>
    <source>
        <strain evidence="1 2">K2</strain>
    </source>
</reference>
<dbReference type="EMBL" id="MOEA01000001">
    <property type="protein sequence ID" value="OIK22683.1"/>
    <property type="molecule type" value="Genomic_DNA"/>
</dbReference>
<dbReference type="Proteomes" id="UP000180036">
    <property type="component" value="Unassembled WGS sequence"/>
</dbReference>
<name>A0AAP7N9W0_BACAM</name>
<sequence length="137" mass="15715">MSTAKKIGRIKTTLDVDLYLEVCGYNVYLENSDEGEKVYYGVKIALHLLHPESRETVDVIRQNKLIDSEKISFKDDETKLATFERYFRKKALEVYKDDFVENELACCKSCGEPEGLHEIESGVVYAKCKCDLKAFLS</sequence>
<comment type="caution">
    <text evidence="1">The sequence shown here is derived from an EMBL/GenBank/DDBJ whole genome shotgun (WGS) entry which is preliminary data.</text>
</comment>